<organism evidence="3 4">
    <name type="scientific">Cardamine amara subsp. amara</name>
    <dbReference type="NCBI Taxonomy" id="228776"/>
    <lineage>
        <taxon>Eukaryota</taxon>
        <taxon>Viridiplantae</taxon>
        <taxon>Streptophyta</taxon>
        <taxon>Embryophyta</taxon>
        <taxon>Tracheophyta</taxon>
        <taxon>Spermatophyta</taxon>
        <taxon>Magnoliopsida</taxon>
        <taxon>eudicotyledons</taxon>
        <taxon>Gunneridae</taxon>
        <taxon>Pentapetalae</taxon>
        <taxon>rosids</taxon>
        <taxon>malvids</taxon>
        <taxon>Brassicales</taxon>
        <taxon>Brassicaceae</taxon>
        <taxon>Cardamineae</taxon>
        <taxon>Cardamine</taxon>
    </lineage>
</organism>
<evidence type="ECO:0000256" key="2">
    <source>
        <dbReference type="SAM" id="MobiDB-lite"/>
    </source>
</evidence>
<feature type="coiled-coil region" evidence="1">
    <location>
        <begin position="296"/>
        <end position="342"/>
    </location>
</feature>
<evidence type="ECO:0000313" key="4">
    <source>
        <dbReference type="Proteomes" id="UP001558713"/>
    </source>
</evidence>
<dbReference type="EMBL" id="JBANAX010000179">
    <property type="protein sequence ID" value="KAL1219542.1"/>
    <property type="molecule type" value="Genomic_DNA"/>
</dbReference>
<keyword evidence="1" id="KW-0175">Coiled coil</keyword>
<sequence>MSSQKSQSNPSERATSGDFRNTIRDFLDPTAAKAPSPPLVSSPEARVDLGGGTSHERIEVPASSPKEKREMALIIREGGADPRDPKKRKLDSEDRSKGAEAAGCSFTFRHTKDTSVLEDKWSLAYLMRHLVPAGPLVPPMRELQQRDGYLNFSHHVGQLVSAVNQTFVGYEELLKNVPTLREVGDTKVAFEAMKQKLDEAEAENTRLQGKLADYSLDMGILKRQKADLTMERQLSEGRVKELLSEVRELMIKNDELEADKAVAEMRGARAGKKDMWDAFNSILLKVKDKFERKKEMASAKIAVQEIQANVDLLEDIIAGAVVDQAKERANLENNEMPEALKELKVKAFSDFSIGKLDLPQLSEVSVKPLQVDSDLMTQPAVDQFEGDVTLAATGGTQEVEKGGALPDVESEGPKEMEVEGVQQVAEKDQAT</sequence>
<accession>A0ABD1BQQ6</accession>
<evidence type="ECO:0000256" key="1">
    <source>
        <dbReference type="SAM" id="Coils"/>
    </source>
</evidence>
<dbReference type="Pfam" id="PF07794">
    <property type="entry name" value="DUF1633"/>
    <property type="match status" value="1"/>
</dbReference>
<dbReference type="InterPro" id="IPR012436">
    <property type="entry name" value="DUF1633"/>
</dbReference>
<proteinExistence type="predicted"/>
<gene>
    <name evidence="3" type="ORF">V5N11_022404</name>
</gene>
<dbReference type="Proteomes" id="UP001558713">
    <property type="component" value="Unassembled WGS sequence"/>
</dbReference>
<keyword evidence="4" id="KW-1185">Reference proteome</keyword>
<protein>
    <submittedName>
        <fullName evidence="3">Uncharacterized protein</fullName>
    </submittedName>
</protein>
<reference evidence="3 4" key="1">
    <citation type="submission" date="2024-04" db="EMBL/GenBank/DDBJ databases">
        <title>Genome assembly C_amara_ONT_v2.</title>
        <authorList>
            <person name="Yant L."/>
            <person name="Moore C."/>
            <person name="Slenker M."/>
        </authorList>
    </citation>
    <scope>NUCLEOTIDE SEQUENCE [LARGE SCALE GENOMIC DNA]</scope>
    <source>
        <tissue evidence="3">Leaf</tissue>
    </source>
</reference>
<feature type="region of interest" description="Disordered" evidence="2">
    <location>
        <begin position="1"/>
        <end position="100"/>
    </location>
</feature>
<feature type="compositionally biased region" description="Basic and acidic residues" evidence="2">
    <location>
        <begin position="78"/>
        <end position="98"/>
    </location>
</feature>
<evidence type="ECO:0000313" key="3">
    <source>
        <dbReference type="EMBL" id="KAL1219542.1"/>
    </source>
</evidence>
<feature type="region of interest" description="Disordered" evidence="2">
    <location>
        <begin position="392"/>
        <end position="431"/>
    </location>
</feature>
<feature type="coiled-coil region" evidence="1">
    <location>
        <begin position="183"/>
        <end position="266"/>
    </location>
</feature>
<name>A0ABD1BQQ6_CARAN</name>
<feature type="compositionally biased region" description="Basic and acidic residues" evidence="2">
    <location>
        <begin position="54"/>
        <end position="71"/>
    </location>
</feature>
<dbReference type="AlphaFoldDB" id="A0ABD1BQQ6"/>
<comment type="caution">
    <text evidence="3">The sequence shown here is derived from an EMBL/GenBank/DDBJ whole genome shotgun (WGS) entry which is preliminary data.</text>
</comment>
<feature type="compositionally biased region" description="Polar residues" evidence="2">
    <location>
        <begin position="1"/>
        <end position="14"/>
    </location>
</feature>